<evidence type="ECO:0000256" key="10">
    <source>
        <dbReference type="ARBA" id="ARBA00022989"/>
    </source>
</evidence>
<evidence type="ECO:0000256" key="17">
    <source>
        <dbReference type="ARBA" id="ARBA00081049"/>
    </source>
</evidence>
<dbReference type="Gene3D" id="3.40.50.300">
    <property type="entry name" value="P-loop containing nucleotide triphosphate hydrolases"/>
    <property type="match status" value="1"/>
</dbReference>
<dbReference type="GO" id="GO:0000271">
    <property type="term" value="P:polysaccharide biosynthetic process"/>
    <property type="evidence" value="ECO:0007669"/>
    <property type="project" value="UniProtKB-KW"/>
</dbReference>
<keyword evidence="18" id="KW-0175">Coiled coil</keyword>
<dbReference type="GO" id="GO:0004713">
    <property type="term" value="F:protein tyrosine kinase activity"/>
    <property type="evidence" value="ECO:0007669"/>
    <property type="project" value="UniProtKB-KW"/>
</dbReference>
<comment type="catalytic activity">
    <reaction evidence="14">
        <text>L-tyrosyl-[protein] + ATP = O-phospho-L-tyrosyl-[protein] + ADP + H(+)</text>
        <dbReference type="Rhea" id="RHEA:10596"/>
        <dbReference type="Rhea" id="RHEA-COMP:10136"/>
        <dbReference type="Rhea" id="RHEA-COMP:20101"/>
        <dbReference type="ChEBI" id="CHEBI:15378"/>
        <dbReference type="ChEBI" id="CHEBI:30616"/>
        <dbReference type="ChEBI" id="CHEBI:46858"/>
        <dbReference type="ChEBI" id="CHEBI:61978"/>
        <dbReference type="ChEBI" id="CHEBI:456216"/>
    </reaction>
</comment>
<evidence type="ECO:0000256" key="1">
    <source>
        <dbReference type="ARBA" id="ARBA00004429"/>
    </source>
</evidence>
<dbReference type="PANTHER" id="PTHR32309:SF32">
    <property type="entry name" value="TYROSINE-PROTEIN KINASE ETK-RELATED"/>
    <property type="match status" value="1"/>
</dbReference>
<feature type="domain" description="Tyrosine-protein kinase G-rich" evidence="22">
    <location>
        <begin position="403"/>
        <end position="483"/>
    </location>
</feature>
<keyword evidence="3" id="KW-1003">Cell membrane</keyword>
<evidence type="ECO:0000256" key="14">
    <source>
        <dbReference type="ARBA" id="ARBA00053015"/>
    </source>
</evidence>
<feature type="transmembrane region" description="Helical" evidence="19">
    <location>
        <begin position="43"/>
        <end position="66"/>
    </location>
</feature>
<evidence type="ECO:0000256" key="9">
    <source>
        <dbReference type="ARBA" id="ARBA00022840"/>
    </source>
</evidence>
<organism evidence="23 24">
    <name type="scientific">Nitrosomonas stercoris</name>
    <dbReference type="NCBI Taxonomy" id="1444684"/>
    <lineage>
        <taxon>Bacteria</taxon>
        <taxon>Pseudomonadati</taxon>
        <taxon>Pseudomonadota</taxon>
        <taxon>Betaproteobacteria</taxon>
        <taxon>Nitrosomonadales</taxon>
        <taxon>Nitrosomonadaceae</taxon>
        <taxon>Nitrosomonas</taxon>
    </lineage>
</organism>
<evidence type="ECO:0000256" key="8">
    <source>
        <dbReference type="ARBA" id="ARBA00022777"/>
    </source>
</evidence>
<keyword evidence="13" id="KW-0270">Exopolysaccharide synthesis</keyword>
<sequence length="757" mass="84784">MTYPTPDIPPDSIKNRFDQFTDQNNDEIDLGELLSVLIDNKKVIIIITFIITFMGIAIALLSTPVYRADSLLQIRENTPSITDQLDSLTNFFETKTPVQAEIELIKSRAILGKAIRNLHLDIIATPKFFPIIGKTTAKWLQRLSNSDLPSPPPLGLSSFAWGGELIQVDTLEVPDEWLNEAITLQAIGQNKYQLIYDDEVILEGTIGKLTTQKIDGYQQSVKLFVTQLKARPETRFTLTRYSRAKAIEELKMVLSIAEVGKGTGILELAIESDDRKRAVQIVNEIANIYLQQSVEQKSAESQKTLEFLEKQLPELKEQLETATNTLNSYRIRKGSINLDLETQNILTSTVELNTQITLLQQKRDELRQKFTESHPSIIAIDKQISRLQAQINAFDRKISILPETQQIILRLSRDVEVNSELYTTLLNHAQTIRVAKAGTVGNVRIVDYAMSPDLPVKPKKMLIIGIALMAGLMLGIVTAFARKSLNRSVEDPNIIEKSLDTPVYAAIQYSKYQKLIEKKLKGKSAPDDHHPVLLALENKEDLAIESLRSLRTTLHFAFLEAHNNIIMITGPSPGVGKTFVSTNLAVVMADAGKKILLIDGDLRRGMIHKPLRQHREQGLSELISQAIDLHDAIKPIPQANIDFIATGEIPPNPSELLLHERFEQLLGIVSKQYDLIIIDSSPILAATDAAIIGRLASVTLMVVKSGSHPLRELEQSMKKLVQAGVNLKGVIFNGIPEASSRYRYGQYVYQYDYRNKK</sequence>
<dbReference type="InterPro" id="IPR027417">
    <property type="entry name" value="P-loop_NTPase"/>
</dbReference>
<keyword evidence="12" id="KW-0829">Tyrosine-protein kinase</keyword>
<dbReference type="SUPFAM" id="SSF52540">
    <property type="entry name" value="P-loop containing nucleoside triphosphate hydrolases"/>
    <property type="match status" value="1"/>
</dbReference>
<evidence type="ECO:0000256" key="11">
    <source>
        <dbReference type="ARBA" id="ARBA00023136"/>
    </source>
</evidence>
<dbReference type="Pfam" id="PF13807">
    <property type="entry name" value="GNVR"/>
    <property type="match status" value="1"/>
</dbReference>
<feature type="transmembrane region" description="Helical" evidence="19">
    <location>
        <begin position="461"/>
        <end position="481"/>
    </location>
</feature>
<dbReference type="FunFam" id="3.40.50.300:FF:000527">
    <property type="entry name" value="Tyrosine-protein kinase etk"/>
    <property type="match status" value="1"/>
</dbReference>
<proteinExistence type="inferred from homology"/>
<evidence type="ECO:0000313" key="24">
    <source>
        <dbReference type="Proteomes" id="UP000316473"/>
    </source>
</evidence>
<dbReference type="KEGG" id="nst:Nstercoris_02088"/>
<dbReference type="EMBL" id="AP019755">
    <property type="protein sequence ID" value="BBL35811.1"/>
    <property type="molecule type" value="Genomic_DNA"/>
</dbReference>
<dbReference type="Pfam" id="PF23607">
    <property type="entry name" value="WZC_N"/>
    <property type="match status" value="1"/>
</dbReference>
<feature type="domain" description="AAA" evidence="21">
    <location>
        <begin position="565"/>
        <end position="690"/>
    </location>
</feature>
<gene>
    <name evidence="23" type="ORF">Nstercoris_02088</name>
</gene>
<dbReference type="GO" id="GO:0005886">
    <property type="term" value="C:plasma membrane"/>
    <property type="evidence" value="ECO:0007669"/>
    <property type="project" value="UniProtKB-SubCell"/>
</dbReference>
<dbReference type="InterPro" id="IPR005702">
    <property type="entry name" value="Wzc-like_C"/>
</dbReference>
<evidence type="ECO:0000256" key="16">
    <source>
        <dbReference type="ARBA" id="ARBA00067833"/>
    </source>
</evidence>
<evidence type="ECO:0000256" key="15">
    <source>
        <dbReference type="ARBA" id="ARBA00054296"/>
    </source>
</evidence>
<evidence type="ECO:0000259" key="21">
    <source>
        <dbReference type="Pfam" id="PF13614"/>
    </source>
</evidence>
<dbReference type="Pfam" id="PF13614">
    <property type="entry name" value="AAA_31"/>
    <property type="match status" value="1"/>
</dbReference>
<evidence type="ECO:0000256" key="12">
    <source>
        <dbReference type="ARBA" id="ARBA00023137"/>
    </source>
</evidence>
<keyword evidence="24" id="KW-1185">Reference proteome</keyword>
<comment type="similarity">
    <text evidence="2">Belongs to the etk/wzc family.</text>
</comment>
<evidence type="ECO:0000313" key="23">
    <source>
        <dbReference type="EMBL" id="BBL35811.1"/>
    </source>
</evidence>
<evidence type="ECO:0000256" key="4">
    <source>
        <dbReference type="ARBA" id="ARBA00022519"/>
    </source>
</evidence>
<keyword evidence="9" id="KW-0067">ATP-binding</keyword>
<dbReference type="GO" id="GO:0042802">
    <property type="term" value="F:identical protein binding"/>
    <property type="evidence" value="ECO:0007669"/>
    <property type="project" value="UniProtKB-ARBA"/>
</dbReference>
<evidence type="ECO:0000256" key="6">
    <source>
        <dbReference type="ARBA" id="ARBA00022692"/>
    </source>
</evidence>
<evidence type="ECO:0000256" key="19">
    <source>
        <dbReference type="SAM" id="Phobius"/>
    </source>
</evidence>
<name>A0A4Y1YRK1_9PROT</name>
<evidence type="ECO:0000256" key="5">
    <source>
        <dbReference type="ARBA" id="ARBA00022679"/>
    </source>
</evidence>
<dbReference type="GO" id="GO:0005524">
    <property type="term" value="F:ATP binding"/>
    <property type="evidence" value="ECO:0007669"/>
    <property type="project" value="UniProtKB-KW"/>
</dbReference>
<dbReference type="Pfam" id="PF02706">
    <property type="entry name" value="Wzz"/>
    <property type="match status" value="1"/>
</dbReference>
<dbReference type="Proteomes" id="UP000316473">
    <property type="component" value="Chromosome"/>
</dbReference>
<evidence type="ECO:0000256" key="2">
    <source>
        <dbReference type="ARBA" id="ARBA00008883"/>
    </source>
</evidence>
<evidence type="ECO:0000256" key="18">
    <source>
        <dbReference type="SAM" id="Coils"/>
    </source>
</evidence>
<reference evidence="23 24" key="1">
    <citation type="submission" date="2019-06" db="EMBL/GenBank/DDBJ databases">
        <title>Nitrosomonas stercoris KYUHI-S whole genome shotgun sequence.</title>
        <authorList>
            <person name="Nakagawa T."/>
            <person name="Tsuchiya Y."/>
            <person name="Takahashi R."/>
        </authorList>
    </citation>
    <scope>NUCLEOTIDE SEQUENCE [LARGE SCALE GENOMIC DNA]</scope>
    <source>
        <strain evidence="23 24">KYUHI-S</strain>
    </source>
</reference>
<dbReference type="NCBIfam" id="TIGR01007">
    <property type="entry name" value="eps_fam"/>
    <property type="match status" value="1"/>
</dbReference>
<keyword evidence="8 23" id="KW-0418">Kinase</keyword>
<protein>
    <recommendedName>
        <fullName evidence="16">Putative tyrosine-protein kinase EpsB</fullName>
    </recommendedName>
    <alternativeName>
        <fullName evidence="17">EPS I polysaccharide export protein EpsB</fullName>
    </alternativeName>
</protein>
<comment type="subcellular location">
    <subcellularLocation>
        <location evidence="1">Cell inner membrane</location>
        <topology evidence="1">Multi-pass membrane protein</topology>
    </subcellularLocation>
</comment>
<keyword evidence="7" id="KW-0547">Nucleotide-binding</keyword>
<keyword evidence="11 19" id="KW-0472">Membrane</keyword>
<evidence type="ECO:0000256" key="13">
    <source>
        <dbReference type="ARBA" id="ARBA00023169"/>
    </source>
</evidence>
<accession>A0A4Y1YRK1</accession>
<keyword evidence="6 19" id="KW-0812">Transmembrane</keyword>
<dbReference type="CDD" id="cd05387">
    <property type="entry name" value="BY-kinase"/>
    <property type="match status" value="1"/>
</dbReference>
<feature type="domain" description="Polysaccharide chain length determinant N-terminal" evidence="20">
    <location>
        <begin position="26"/>
        <end position="118"/>
    </location>
</feature>
<feature type="coiled-coil region" evidence="18">
    <location>
        <begin position="291"/>
        <end position="369"/>
    </location>
</feature>
<dbReference type="InterPro" id="IPR003856">
    <property type="entry name" value="LPS_length_determ_N"/>
</dbReference>
<evidence type="ECO:0000259" key="20">
    <source>
        <dbReference type="Pfam" id="PF02706"/>
    </source>
</evidence>
<dbReference type="PANTHER" id="PTHR32309">
    <property type="entry name" value="TYROSINE-PROTEIN KINASE"/>
    <property type="match status" value="1"/>
</dbReference>
<evidence type="ECO:0000256" key="7">
    <source>
        <dbReference type="ARBA" id="ARBA00022741"/>
    </source>
</evidence>
<dbReference type="InterPro" id="IPR032807">
    <property type="entry name" value="GNVR"/>
</dbReference>
<dbReference type="InterPro" id="IPR025669">
    <property type="entry name" value="AAA_dom"/>
</dbReference>
<comment type="function">
    <text evidence="15">Probably involved in polymerization and/or export of exopolysaccharide EPS I which functions as a virulence factor. May be involved in an ATP-dependent process in the pathway for EPS I production, possibly export of the trimeric repeat units across the inner membrane or their polymerization.</text>
</comment>
<dbReference type="InterPro" id="IPR050445">
    <property type="entry name" value="Bact_polysacc_biosynth/exp"/>
</dbReference>
<evidence type="ECO:0000259" key="22">
    <source>
        <dbReference type="Pfam" id="PF13807"/>
    </source>
</evidence>
<keyword evidence="4" id="KW-0997">Cell inner membrane</keyword>
<dbReference type="AlphaFoldDB" id="A0A4Y1YRK1"/>
<evidence type="ECO:0000256" key="3">
    <source>
        <dbReference type="ARBA" id="ARBA00022475"/>
    </source>
</evidence>
<keyword evidence="10 19" id="KW-1133">Transmembrane helix</keyword>
<keyword evidence="5" id="KW-0808">Transferase</keyword>